<sequence>MGYSEIYCHLCGVSFNIARSRVAGEPELAKWDYTGRQPDLGVDEVDEENCTRNGCHAAVRHPKGGDDPLNDPDYTLPETEEDMSHEESESESGCGSIGGLDEADTNSAGDVEDQWYQDHLFDINISQDRFSGEPLWIPLDRRNEDIFPIASEHWPQQYEPEDLEHIAGPNCTEPNAYSGHTISLEEMQGCRTAQFLIHKVASGAQWQPNGLDEEWERSEEWFLSGLCDGVASRDLDYQEVYPVRGGISCPRSDNVNFDPEYTAANEYAMPFHPWCFDIFCRQSKLHFNRINISGLMKWRNAEFSWDDFRGFPRTGDVAGAQEQFWLHDPGNEYLAANPLYVPRLLPLLDAAITTEGHYPRPQSGAFDLPCRPSGSRDESADPIAALPMDIRLLILDYLKSRDIANLRLASRGYEQLPAGLWYRLVREEMPWLWEAWDETGRGHRPSPWTSITANGVHLLIQRRQHYARILREEGQVGDGDIDDALDCLLSWPETATPPHILPRGQTNWYRLYTDIKRNWPQLKGLQNRQRIWEDVEEIIDRIKQQS</sequence>
<gene>
    <name evidence="1" type="ORF">N8T08_007214</name>
</gene>
<organism evidence="1 2">
    <name type="scientific">Aspergillus melleus</name>
    <dbReference type="NCBI Taxonomy" id="138277"/>
    <lineage>
        <taxon>Eukaryota</taxon>
        <taxon>Fungi</taxon>
        <taxon>Dikarya</taxon>
        <taxon>Ascomycota</taxon>
        <taxon>Pezizomycotina</taxon>
        <taxon>Eurotiomycetes</taxon>
        <taxon>Eurotiomycetidae</taxon>
        <taxon>Eurotiales</taxon>
        <taxon>Aspergillaceae</taxon>
        <taxon>Aspergillus</taxon>
        <taxon>Aspergillus subgen. Circumdati</taxon>
    </lineage>
</organism>
<dbReference type="EMBL" id="JAOPJF010000045">
    <property type="protein sequence ID" value="KAK1142973.1"/>
    <property type="molecule type" value="Genomic_DNA"/>
</dbReference>
<evidence type="ECO:0000313" key="2">
    <source>
        <dbReference type="Proteomes" id="UP001177260"/>
    </source>
</evidence>
<reference evidence="1 2" key="1">
    <citation type="journal article" date="2023" name="ACS Omega">
        <title>Identification of the Neoaspergillic Acid Biosynthesis Gene Cluster by Establishing an In Vitro CRISPR-Ribonucleoprotein Genetic System in Aspergillus melleus.</title>
        <authorList>
            <person name="Yuan B."/>
            <person name="Grau M.F."/>
            <person name="Murata R.M."/>
            <person name="Torok T."/>
            <person name="Venkateswaran K."/>
            <person name="Stajich J.E."/>
            <person name="Wang C.C.C."/>
        </authorList>
    </citation>
    <scope>NUCLEOTIDE SEQUENCE [LARGE SCALE GENOMIC DNA]</scope>
    <source>
        <strain evidence="1 2">IMV 1140</strain>
    </source>
</reference>
<accession>A0ACC3AYT5</accession>
<keyword evidence="2" id="KW-1185">Reference proteome</keyword>
<protein>
    <submittedName>
        <fullName evidence="1">Uncharacterized protein</fullName>
    </submittedName>
</protein>
<proteinExistence type="predicted"/>
<evidence type="ECO:0000313" key="1">
    <source>
        <dbReference type="EMBL" id="KAK1142973.1"/>
    </source>
</evidence>
<dbReference type="Proteomes" id="UP001177260">
    <property type="component" value="Unassembled WGS sequence"/>
</dbReference>
<name>A0ACC3AYT5_9EURO</name>
<comment type="caution">
    <text evidence="1">The sequence shown here is derived from an EMBL/GenBank/DDBJ whole genome shotgun (WGS) entry which is preliminary data.</text>
</comment>